<dbReference type="Proteomes" id="UP000757232">
    <property type="component" value="Unassembled WGS sequence"/>
</dbReference>
<gene>
    <name evidence="1" type="ORF">A7U60_g3511</name>
</gene>
<evidence type="ECO:0000313" key="2">
    <source>
        <dbReference type="Proteomes" id="UP000757232"/>
    </source>
</evidence>
<name>A0A9Q5NA37_SANBA</name>
<accession>A0A9Q5NA37</accession>
<sequence length="91" mass="10567">MGEYICIRAQSAHQYQAFVSNYSGGDDSWFNINDSFADDGRWARKGWEVVAIRNKEDTDRRGYYVNAKNHTVYITVKSLKDVEIKSVKRPE</sequence>
<reference evidence="1" key="1">
    <citation type="submission" date="2016-06" db="EMBL/GenBank/DDBJ databases">
        <title>Draft Genome sequence of the fungus Inonotus baumii.</title>
        <authorList>
            <person name="Zhu H."/>
            <person name="Lin W."/>
        </authorList>
    </citation>
    <scope>NUCLEOTIDE SEQUENCE</scope>
    <source>
        <strain evidence="1">821</strain>
    </source>
</reference>
<dbReference type="AlphaFoldDB" id="A0A9Q5NA37"/>
<proteinExistence type="predicted"/>
<protein>
    <submittedName>
        <fullName evidence="1">Uncharacterized protein</fullName>
    </submittedName>
</protein>
<organism evidence="1 2">
    <name type="scientific">Sanghuangporus baumii</name>
    <name type="common">Phellinus baumii</name>
    <dbReference type="NCBI Taxonomy" id="108892"/>
    <lineage>
        <taxon>Eukaryota</taxon>
        <taxon>Fungi</taxon>
        <taxon>Dikarya</taxon>
        <taxon>Basidiomycota</taxon>
        <taxon>Agaricomycotina</taxon>
        <taxon>Agaricomycetes</taxon>
        <taxon>Hymenochaetales</taxon>
        <taxon>Hymenochaetaceae</taxon>
        <taxon>Sanghuangporus</taxon>
    </lineage>
</organism>
<comment type="caution">
    <text evidence="1">The sequence shown here is derived from an EMBL/GenBank/DDBJ whole genome shotgun (WGS) entry which is preliminary data.</text>
</comment>
<dbReference type="OrthoDB" id="2822793at2759"/>
<dbReference type="EMBL" id="LNZH02000158">
    <property type="protein sequence ID" value="OCB89311.1"/>
    <property type="molecule type" value="Genomic_DNA"/>
</dbReference>
<keyword evidence="2" id="KW-1185">Reference proteome</keyword>
<evidence type="ECO:0000313" key="1">
    <source>
        <dbReference type="EMBL" id="OCB89311.1"/>
    </source>
</evidence>